<dbReference type="PANTHER" id="PTHR48100:SF1">
    <property type="entry name" value="HISTIDINE PHOSPHATASE FAMILY PROTEIN-RELATED"/>
    <property type="match status" value="1"/>
</dbReference>
<feature type="region of interest" description="Disordered" evidence="1">
    <location>
        <begin position="589"/>
        <end position="647"/>
    </location>
</feature>
<evidence type="ECO:0008006" key="4">
    <source>
        <dbReference type="Google" id="ProtNLM"/>
    </source>
</evidence>
<feature type="region of interest" description="Disordered" evidence="1">
    <location>
        <begin position="277"/>
        <end position="302"/>
    </location>
</feature>
<reference evidence="2 3" key="1">
    <citation type="submission" date="2024-03" db="EMBL/GenBank/DDBJ databases">
        <title>Aureococcus anophagefferens CCMP1851 and Kratosvirus quantuckense: Draft genome of a second virus-susceptible host strain in the model system.</title>
        <authorList>
            <person name="Chase E."/>
            <person name="Truchon A.R."/>
            <person name="Schepens W."/>
            <person name="Wilhelm S.W."/>
        </authorList>
    </citation>
    <scope>NUCLEOTIDE SEQUENCE [LARGE SCALE GENOMIC DNA]</scope>
    <source>
        <strain evidence="2 3">CCMP1851</strain>
    </source>
</reference>
<proteinExistence type="predicted"/>
<dbReference type="Gene3D" id="3.40.50.1240">
    <property type="entry name" value="Phosphoglycerate mutase-like"/>
    <property type="match status" value="1"/>
</dbReference>
<dbReference type="SMART" id="SM00855">
    <property type="entry name" value="PGAM"/>
    <property type="match status" value="1"/>
</dbReference>
<accession>A0ABR1FYB4</accession>
<feature type="compositionally biased region" description="Pro residues" evidence="1">
    <location>
        <begin position="601"/>
        <end position="617"/>
    </location>
</feature>
<gene>
    <name evidence="2" type="ORF">SO694_00050048</name>
</gene>
<dbReference type="InterPro" id="IPR013078">
    <property type="entry name" value="His_Pase_superF_clade-1"/>
</dbReference>
<name>A0ABR1FYB4_AURAN</name>
<keyword evidence="3" id="KW-1185">Reference proteome</keyword>
<protein>
    <recommendedName>
        <fullName evidence="4">Phosphoglycerate mutase</fullName>
    </recommendedName>
</protein>
<dbReference type="SUPFAM" id="SSF53254">
    <property type="entry name" value="Phosphoglycerate mutase-like"/>
    <property type="match status" value="1"/>
</dbReference>
<evidence type="ECO:0000313" key="3">
    <source>
        <dbReference type="Proteomes" id="UP001363151"/>
    </source>
</evidence>
<dbReference type="PANTHER" id="PTHR48100">
    <property type="entry name" value="BROAD-SPECIFICITY PHOSPHATASE YOR283W-RELATED"/>
    <property type="match status" value="1"/>
</dbReference>
<feature type="compositionally biased region" description="Basic and acidic residues" evidence="1">
    <location>
        <begin position="80"/>
        <end position="93"/>
    </location>
</feature>
<sequence length="647" mass="67945">MAAPLVIEVVRATGLPLRDGDGEKKRSPYLKLHLEPASALAAAAPTPAPQRAARWSRAKAAGVEALRVRASATASRRASSKLDEARKNYEEHQQPPPPPGSTPEKAVSGRPNASAPVWRAWARVAEAAAPGDVLSCALFDATVMTMSHYLGECRVAVGDLAADARPFPVDLAHAKHRSGGLPCALWLRRAPLPAALGRRSVGCLVLRHGESCWNEAQAGGDYAAMVMNRDHALTPAGVRQAARLNATWKRAWAASLGGVAFRDAELSVAADEMPPVPLGPVRSGVGAREPEDDGRARSDASLGLDADDDEALGLLLRADGVWSSPLTRAVQTALVGLHGHPALDVLELHATAREIKGMGGLDCVGLEVGAANIGERVERKLAAALVAGADDEAGVTSPVAKEAAVLGAASHAAAAVCAPKLVSRDCDAQWWVGGSDYETGPEVALRYGEFCRELQYESLCGGRRKPVIVGHSMFIRGLFERFLSDNVREKQPAAAAALATRKLRNCGLAYVEFVFDDAHDAPPVIADVRLLFGSRLEAPKKDAEPRRKDNDESKRTVADAKAKAAKLAEQTKAKTKLFASKARASALKLKASLGKKAGDSSPPPPEPPSTPSPPPPDAAGGLDDDDDDELSYRGPPSAPPPPPDGGA</sequence>
<organism evidence="2 3">
    <name type="scientific">Aureococcus anophagefferens</name>
    <name type="common">Harmful bloom alga</name>
    <dbReference type="NCBI Taxonomy" id="44056"/>
    <lineage>
        <taxon>Eukaryota</taxon>
        <taxon>Sar</taxon>
        <taxon>Stramenopiles</taxon>
        <taxon>Ochrophyta</taxon>
        <taxon>Pelagophyceae</taxon>
        <taxon>Pelagomonadales</taxon>
        <taxon>Pelagomonadaceae</taxon>
        <taxon>Aureococcus</taxon>
    </lineage>
</organism>
<feature type="compositionally biased region" description="Pro residues" evidence="1">
    <location>
        <begin position="636"/>
        <end position="647"/>
    </location>
</feature>
<comment type="caution">
    <text evidence="2">The sequence shown here is derived from an EMBL/GenBank/DDBJ whole genome shotgun (WGS) entry which is preliminary data.</text>
</comment>
<dbReference type="InterPro" id="IPR029033">
    <property type="entry name" value="His_PPase_superfam"/>
</dbReference>
<dbReference type="Proteomes" id="UP001363151">
    <property type="component" value="Unassembled WGS sequence"/>
</dbReference>
<dbReference type="EMBL" id="JBBJCI010000203">
    <property type="protein sequence ID" value="KAK7241260.1"/>
    <property type="molecule type" value="Genomic_DNA"/>
</dbReference>
<evidence type="ECO:0000256" key="1">
    <source>
        <dbReference type="SAM" id="MobiDB-lite"/>
    </source>
</evidence>
<dbReference type="InterPro" id="IPR050275">
    <property type="entry name" value="PGM_Phosphatase"/>
</dbReference>
<evidence type="ECO:0000313" key="2">
    <source>
        <dbReference type="EMBL" id="KAK7241260.1"/>
    </source>
</evidence>
<feature type="region of interest" description="Disordered" evidence="1">
    <location>
        <begin position="69"/>
        <end position="112"/>
    </location>
</feature>